<dbReference type="EMBL" id="WJNH01000003">
    <property type="protein sequence ID" value="MRG85787.1"/>
    <property type="molecule type" value="Genomic_DNA"/>
</dbReference>
<reference evidence="1 2" key="1">
    <citation type="submission" date="2019-11" db="EMBL/GenBank/DDBJ databases">
        <authorList>
            <person name="Li J."/>
        </authorList>
    </citation>
    <scope>NUCLEOTIDE SEQUENCE [LARGE SCALE GENOMIC DNA]</scope>
    <source>
        <strain evidence="1 2">J4</strain>
    </source>
</reference>
<comment type="caution">
    <text evidence="1">The sequence shown here is derived from an EMBL/GenBank/DDBJ whole genome shotgun (WGS) entry which is preliminary data.</text>
</comment>
<dbReference type="RefSeq" id="WP_153727734.1">
    <property type="nucleotide sequence ID" value="NZ_WJNH01000003.1"/>
</dbReference>
<gene>
    <name evidence="1" type="ORF">GH754_05490</name>
</gene>
<name>A0A6G1X4B2_9BACI</name>
<dbReference type="OrthoDB" id="2381338at2"/>
<evidence type="ECO:0008006" key="3">
    <source>
        <dbReference type="Google" id="ProtNLM"/>
    </source>
</evidence>
<accession>A0A6G1X4B2</accession>
<dbReference type="InterPro" id="IPR002591">
    <property type="entry name" value="Phosphodiest/P_Trfase"/>
</dbReference>
<dbReference type="Gene3D" id="3.40.720.10">
    <property type="entry name" value="Alkaline Phosphatase, subunit A"/>
    <property type="match status" value="1"/>
</dbReference>
<dbReference type="Pfam" id="PF01663">
    <property type="entry name" value="Phosphodiest"/>
    <property type="match status" value="1"/>
</dbReference>
<organism evidence="1 2">
    <name type="scientific">Salinibacillus xinjiangensis</name>
    <dbReference type="NCBI Taxonomy" id="1229268"/>
    <lineage>
        <taxon>Bacteria</taxon>
        <taxon>Bacillati</taxon>
        <taxon>Bacillota</taxon>
        <taxon>Bacilli</taxon>
        <taxon>Bacillales</taxon>
        <taxon>Bacillaceae</taxon>
        <taxon>Salinibacillus</taxon>
    </lineage>
</organism>
<dbReference type="Proteomes" id="UP000480185">
    <property type="component" value="Unassembled WGS sequence"/>
</dbReference>
<proteinExistence type="predicted"/>
<protein>
    <recommendedName>
        <fullName evidence="3">Alkaline phosphatase family protein</fullName>
    </recommendedName>
</protein>
<evidence type="ECO:0000313" key="2">
    <source>
        <dbReference type="Proteomes" id="UP000480185"/>
    </source>
</evidence>
<dbReference type="InterPro" id="IPR017850">
    <property type="entry name" value="Alkaline_phosphatase_core_sf"/>
</dbReference>
<keyword evidence="2" id="KW-1185">Reference proteome</keyword>
<sequence>MTNPRTSIHKPVILLAIDTLMSTPLEVVAQTGRAPALQFLMENGQYIPNLVSSFPTMSVTIDSSLLTGTYADQHHIPGLNWFDISKKSIVNYGTGLRETYRLGWKKVATNTLNRLNNEHLSENVTTIYEDLADMGISSGSINALVYRGNNPKRLQVPRLLSAFTEFENGEWTTNATSTFSLGTFSKLRPWSFPTKVVAGNYKYIVREMKYLIKKEQLPAFTLCLFQDLDTRIHFKGPMDVKGLIKIDREIQKLLNLYPSWEDALKQNIWMVIGDNGHSATGFDYEKYIIDLRKILSHYRIARIEKPVRTKDELVLCVNQRMAYVYLLDDDMQISQITDDLKKDSRIDVIAWKDDSWVHVVSGKNQGKLRFTKGGHDVDEYSQSWTIEGNGELLDLKISEDGKIFYGDYPDALARLYGALHSHSGRFIVVNAKPGCDFKAQSTPFHLSGAAHGSLHRQETLIPLIITGTKQTPSTPRIVDMKAFILQLIHQQIEENTHVKD</sequence>
<evidence type="ECO:0000313" key="1">
    <source>
        <dbReference type="EMBL" id="MRG85787.1"/>
    </source>
</evidence>
<dbReference type="AlphaFoldDB" id="A0A6G1X4B2"/>
<dbReference type="SUPFAM" id="SSF53649">
    <property type="entry name" value="Alkaline phosphatase-like"/>
    <property type="match status" value="1"/>
</dbReference>